<reference evidence="3" key="1">
    <citation type="submission" date="2018-05" db="EMBL/GenBank/DDBJ databases">
        <authorList>
            <person name="Lanie J.A."/>
            <person name="Ng W.-L."/>
            <person name="Kazmierczak K.M."/>
            <person name="Andrzejewski T.M."/>
            <person name="Davidsen T.M."/>
            <person name="Wayne K.J."/>
            <person name="Tettelin H."/>
            <person name="Glass J.I."/>
            <person name="Rusch D."/>
            <person name="Podicherti R."/>
            <person name="Tsui H.-C.T."/>
            <person name="Winkler M.E."/>
        </authorList>
    </citation>
    <scope>NUCLEOTIDE SEQUENCE</scope>
</reference>
<dbReference type="InterPro" id="IPR020459">
    <property type="entry name" value="AMP-binding"/>
</dbReference>
<feature type="domain" description="AMP-dependent synthetase/ligase" evidence="2">
    <location>
        <begin position="17"/>
        <end position="272"/>
    </location>
</feature>
<dbReference type="PROSITE" id="PS00455">
    <property type="entry name" value="AMP_BINDING"/>
    <property type="match status" value="1"/>
</dbReference>
<dbReference type="Gene3D" id="3.40.50.12780">
    <property type="entry name" value="N-terminal domain of ligase-like"/>
    <property type="match status" value="1"/>
</dbReference>
<sequence>MNHNLFSLLRTRFPKESETPFIITPGGRSLPYSAVDELTARLAGALQRLGLARGERLVMLIDKSPEAILLYLAVLRLGAILVPVNTAYTAREFRYFLNDAQPKVVILRPDLDPEQHQAAQEVGARTATLDTCNGGSLPELAMATQPLDKVEPVNNDDIAAILYTSGTTGQPKGAMLTHGNLASNGLALHRIWGFRPGDVLLHPLPVFHVHGLFVAVHCAMLNGSSMLYLPKFDAALVTNHLSQATVMMGVPTFYSRLLEHEAFNRSACENIRLFIS</sequence>
<proteinExistence type="inferred from homology"/>
<evidence type="ECO:0000313" key="3">
    <source>
        <dbReference type="EMBL" id="SUZ61838.1"/>
    </source>
</evidence>
<dbReference type="PANTHER" id="PTHR43201">
    <property type="entry name" value="ACYL-COA SYNTHETASE"/>
    <property type="match status" value="1"/>
</dbReference>
<comment type="similarity">
    <text evidence="1">Belongs to the ATP-dependent AMP-binding enzyme family.</text>
</comment>
<name>A0A381P6J4_9ZZZZ</name>
<organism evidence="3">
    <name type="scientific">marine metagenome</name>
    <dbReference type="NCBI Taxonomy" id="408172"/>
    <lineage>
        <taxon>unclassified sequences</taxon>
        <taxon>metagenomes</taxon>
        <taxon>ecological metagenomes</taxon>
    </lineage>
</organism>
<dbReference type="GO" id="GO:0031956">
    <property type="term" value="F:medium-chain fatty acid-CoA ligase activity"/>
    <property type="evidence" value="ECO:0007669"/>
    <property type="project" value="TreeGrafter"/>
</dbReference>
<dbReference type="SUPFAM" id="SSF56801">
    <property type="entry name" value="Acetyl-CoA synthetase-like"/>
    <property type="match status" value="1"/>
</dbReference>
<dbReference type="InterPro" id="IPR000873">
    <property type="entry name" value="AMP-dep_synth/lig_dom"/>
</dbReference>
<dbReference type="Pfam" id="PF00501">
    <property type="entry name" value="AMP-binding"/>
    <property type="match status" value="1"/>
</dbReference>
<feature type="non-terminal residue" evidence="3">
    <location>
        <position position="276"/>
    </location>
</feature>
<evidence type="ECO:0000256" key="1">
    <source>
        <dbReference type="ARBA" id="ARBA00006432"/>
    </source>
</evidence>
<dbReference type="AlphaFoldDB" id="A0A381P6J4"/>
<evidence type="ECO:0000259" key="2">
    <source>
        <dbReference type="Pfam" id="PF00501"/>
    </source>
</evidence>
<dbReference type="PRINTS" id="PR00154">
    <property type="entry name" value="AMPBINDING"/>
</dbReference>
<dbReference type="GO" id="GO:0006631">
    <property type="term" value="P:fatty acid metabolic process"/>
    <property type="evidence" value="ECO:0007669"/>
    <property type="project" value="TreeGrafter"/>
</dbReference>
<protein>
    <recommendedName>
        <fullName evidence="2">AMP-dependent synthetase/ligase domain-containing protein</fullName>
    </recommendedName>
</protein>
<gene>
    <name evidence="3" type="ORF">METZ01_LOCUS14692</name>
</gene>
<accession>A0A381P6J4</accession>
<dbReference type="PANTHER" id="PTHR43201:SF8">
    <property type="entry name" value="ACYL-COA SYNTHETASE FAMILY MEMBER 3"/>
    <property type="match status" value="1"/>
</dbReference>
<dbReference type="EMBL" id="UINC01000830">
    <property type="protein sequence ID" value="SUZ61838.1"/>
    <property type="molecule type" value="Genomic_DNA"/>
</dbReference>
<dbReference type="InterPro" id="IPR042099">
    <property type="entry name" value="ANL_N_sf"/>
</dbReference>
<dbReference type="InterPro" id="IPR020845">
    <property type="entry name" value="AMP-binding_CS"/>
</dbReference>